<organism evidence="12 13">
    <name type="scientific">Acipenser ruthenus</name>
    <name type="common">Sterlet sturgeon</name>
    <dbReference type="NCBI Taxonomy" id="7906"/>
    <lineage>
        <taxon>Eukaryota</taxon>
        <taxon>Metazoa</taxon>
        <taxon>Chordata</taxon>
        <taxon>Craniata</taxon>
        <taxon>Vertebrata</taxon>
        <taxon>Euteleostomi</taxon>
        <taxon>Actinopterygii</taxon>
        <taxon>Chondrostei</taxon>
        <taxon>Acipenseriformes</taxon>
        <taxon>Acipenseridae</taxon>
        <taxon>Acipenser</taxon>
    </lineage>
</organism>
<proteinExistence type="inferred from homology"/>
<evidence type="ECO:0000256" key="3">
    <source>
        <dbReference type="ARBA" id="ARBA00005324"/>
    </source>
</evidence>
<dbReference type="Gene3D" id="2.60.40.1170">
    <property type="entry name" value="Mu homology domain, subdomain B"/>
    <property type="match status" value="1"/>
</dbReference>
<keyword evidence="13" id="KW-1185">Reference proteome</keyword>
<evidence type="ECO:0000313" key="12">
    <source>
        <dbReference type="EMBL" id="RXM97917.1"/>
    </source>
</evidence>
<dbReference type="PANTHER" id="PTHR16082:SF2">
    <property type="entry name" value="AP-5 COMPLEX SUBUNIT MU-1"/>
    <property type="match status" value="1"/>
</dbReference>
<dbReference type="PROSITE" id="PS51072">
    <property type="entry name" value="MHD"/>
    <property type="match status" value="1"/>
</dbReference>
<comment type="subcellular location">
    <subcellularLocation>
        <location evidence="1">Late endosome membrane</location>
        <topology evidence="1">Peripheral membrane protein</topology>
        <orientation evidence="1">Cytoplasmic side</orientation>
    </subcellularLocation>
    <subcellularLocation>
        <location evidence="2">Lysosome membrane</location>
        <topology evidence="2">Peripheral membrane protein</topology>
        <orientation evidence="2">Cytoplasmic side</orientation>
    </subcellularLocation>
</comment>
<evidence type="ECO:0000256" key="8">
    <source>
        <dbReference type="ARBA" id="ARBA00023136"/>
    </source>
</evidence>
<dbReference type="InterPro" id="IPR028565">
    <property type="entry name" value="MHD"/>
</dbReference>
<dbReference type="Proteomes" id="UP000289886">
    <property type="component" value="Unassembled WGS sequence"/>
</dbReference>
<comment type="subunit">
    <text evidence="4">Probably part of the adaptor protein complex 5 (AP-5) a tetramer composed of AP5B1, AP5M1, AP5S1 and AP5Z1.</text>
</comment>
<feature type="region of interest" description="Disordered" evidence="10">
    <location>
        <begin position="342"/>
        <end position="361"/>
    </location>
</feature>
<keyword evidence="8" id="KW-0472">Membrane</keyword>
<dbReference type="GO" id="GO:0016197">
    <property type="term" value="P:endosomal transport"/>
    <property type="evidence" value="ECO:0007669"/>
    <property type="project" value="TreeGrafter"/>
</dbReference>
<dbReference type="InterPro" id="IPR036168">
    <property type="entry name" value="AP2_Mu_C_sf"/>
</dbReference>
<dbReference type="PANTHER" id="PTHR16082">
    <property type="entry name" value="AP-5 COMPLEX SUBUNIT MU-1"/>
    <property type="match status" value="1"/>
</dbReference>
<comment type="caution">
    <text evidence="12">The sequence shown here is derived from an EMBL/GenBank/DDBJ whole genome shotgun (WGS) entry which is preliminary data.</text>
</comment>
<evidence type="ECO:0000256" key="5">
    <source>
        <dbReference type="ARBA" id="ARBA00021851"/>
    </source>
</evidence>
<evidence type="ECO:0000256" key="6">
    <source>
        <dbReference type="ARBA" id="ARBA00022448"/>
    </source>
</evidence>
<feature type="domain" description="MHD" evidence="11">
    <location>
        <begin position="209"/>
        <end position="486"/>
    </location>
</feature>
<accession>A0A662YMZ3</accession>
<dbReference type="GO" id="GO:0005765">
    <property type="term" value="C:lysosomal membrane"/>
    <property type="evidence" value="ECO:0007669"/>
    <property type="project" value="UniProtKB-SubCell"/>
</dbReference>
<dbReference type="GO" id="GO:0030119">
    <property type="term" value="C:AP-type membrane coat adaptor complex"/>
    <property type="evidence" value="ECO:0007669"/>
    <property type="project" value="TreeGrafter"/>
</dbReference>
<evidence type="ECO:0000256" key="10">
    <source>
        <dbReference type="SAM" id="MobiDB-lite"/>
    </source>
</evidence>
<dbReference type="GO" id="GO:0005829">
    <property type="term" value="C:cytosol"/>
    <property type="evidence" value="ECO:0007669"/>
    <property type="project" value="TreeGrafter"/>
</dbReference>
<protein>
    <recommendedName>
        <fullName evidence="5">AP-5 complex subunit mu-1</fullName>
    </recommendedName>
    <alternativeName>
        <fullName evidence="9">Adaptor-related protein complex 5 subunit mu-1</fullName>
    </alternativeName>
</protein>
<dbReference type="InterPro" id="IPR039591">
    <property type="entry name" value="AP5M1"/>
</dbReference>
<dbReference type="GO" id="GO:0031902">
    <property type="term" value="C:late endosome membrane"/>
    <property type="evidence" value="ECO:0007669"/>
    <property type="project" value="UniProtKB-SubCell"/>
</dbReference>
<dbReference type="EMBL" id="SCEB01000883">
    <property type="protein sequence ID" value="RXM97917.1"/>
    <property type="molecule type" value="Genomic_DNA"/>
</dbReference>
<name>A0A662YMZ3_ACIRT</name>
<evidence type="ECO:0000313" key="13">
    <source>
        <dbReference type="Proteomes" id="UP000289886"/>
    </source>
</evidence>
<dbReference type="Pfam" id="PF00928">
    <property type="entry name" value="Adap_comp_sub"/>
    <property type="match status" value="1"/>
</dbReference>
<keyword evidence="6" id="KW-0813">Transport</keyword>
<evidence type="ECO:0000256" key="9">
    <source>
        <dbReference type="ARBA" id="ARBA00030827"/>
    </source>
</evidence>
<evidence type="ECO:0000256" key="4">
    <source>
        <dbReference type="ARBA" id="ARBA00011174"/>
    </source>
</evidence>
<dbReference type="SUPFAM" id="SSF49447">
    <property type="entry name" value="Second domain of Mu2 adaptin subunit (ap50) of ap2 adaptor"/>
    <property type="match status" value="1"/>
</dbReference>
<evidence type="ECO:0000259" key="11">
    <source>
        <dbReference type="PROSITE" id="PS51072"/>
    </source>
</evidence>
<keyword evidence="7" id="KW-0653">Protein transport</keyword>
<evidence type="ECO:0000256" key="1">
    <source>
        <dbReference type="ARBA" id="ARBA00004492"/>
    </source>
</evidence>
<comment type="similarity">
    <text evidence="3">Belongs to the adaptor complexes medium subunit family.</text>
</comment>
<evidence type="ECO:0000256" key="2">
    <source>
        <dbReference type="ARBA" id="ARBA00004630"/>
    </source>
</evidence>
<dbReference type="AlphaFoldDB" id="A0A662YMZ3"/>
<dbReference type="GO" id="GO:0015031">
    <property type="term" value="P:protein transport"/>
    <property type="evidence" value="ECO:0007669"/>
    <property type="project" value="UniProtKB-KW"/>
</dbReference>
<reference evidence="12 13" key="1">
    <citation type="submission" date="2019-01" db="EMBL/GenBank/DDBJ databases">
        <title>Draft Genome and Complete Hox-Cluster Characterization of the Sterlet Sturgeon (Acipenser ruthenus).</title>
        <authorList>
            <person name="Wei Q."/>
        </authorList>
    </citation>
    <scope>NUCLEOTIDE SEQUENCE [LARGE SCALE GENOMIC DNA]</scope>
    <source>
        <strain evidence="12">WHYD16114868_AA</strain>
        <tissue evidence="12">Blood</tissue>
    </source>
</reference>
<sequence>MSIRALWIISQEKGESGKVRFSRRYPTVESRASRLGRGSYVPVPEDSALLRPLLTDLGLTDPEKPFVEARDGCSRLHRTAALELVLEGRQGAGAALWPVLAISQAGLILACLPLVEAPPGPRPPLPSLASVSQGFSLLAGLQAFLSGSGAGKAEVESRLALLPAALMQACPLGTPLETPQLCQPLPPPTVPLAGPQKQPAWKPGVHRGRALVSVAVSEQVRSMQYGNRARTDLWDVYGTVTCKCDLEGVLPTVTVTLSLPPNGSPLQDILAHPCVSSLDSSLLTASSVDESDGSAFSGPYKFPFSPPLEPFHLCFYTSQKKRTCPTQPRLLLSHRPLPSLRSTEQAARAGDAEELRAGRQAGRSQCLRMSRSSLMSFRGQLTNTDLRVTSGQLEVAREKSLLVWVLGSAGTDLLRVLHLELHWRSSRFLRTDEAVAPQEEGSAVPLRSQMQERLLFHESRVRCLIMMDSSSEPLTNEGNCDFNQPP</sequence>
<evidence type="ECO:0000256" key="7">
    <source>
        <dbReference type="ARBA" id="ARBA00022927"/>
    </source>
</evidence>
<gene>
    <name evidence="12" type="ORF">EOD39_13807</name>
</gene>